<evidence type="ECO:0000259" key="1">
    <source>
        <dbReference type="SMART" id="SM00460"/>
    </source>
</evidence>
<dbReference type="AlphaFoldDB" id="A0A2S0MJS1"/>
<dbReference type="Pfam" id="PF01841">
    <property type="entry name" value="Transglut_core"/>
    <property type="match status" value="1"/>
</dbReference>
<dbReference type="OrthoDB" id="5438043at2"/>
<dbReference type="PANTHER" id="PTHR33490">
    <property type="entry name" value="BLR5614 PROTEIN-RELATED"/>
    <property type="match status" value="1"/>
</dbReference>
<dbReference type="Gene3D" id="3.10.620.30">
    <property type="match status" value="1"/>
</dbReference>
<feature type="domain" description="Transglutaminase-like" evidence="1">
    <location>
        <begin position="180"/>
        <end position="263"/>
    </location>
</feature>
<reference evidence="2 3" key="1">
    <citation type="submission" date="2018-03" db="EMBL/GenBank/DDBJ databases">
        <title>Genome sequencing of Ottowia sp.</title>
        <authorList>
            <person name="Kim S.-J."/>
            <person name="Heo J."/>
            <person name="Kwon S.-W."/>
        </authorList>
    </citation>
    <scope>NUCLEOTIDE SEQUENCE [LARGE SCALE GENOMIC DNA]</scope>
    <source>
        <strain evidence="2 3">KADR8-3</strain>
    </source>
</reference>
<keyword evidence="3" id="KW-1185">Reference proteome</keyword>
<dbReference type="PANTHER" id="PTHR33490:SF7">
    <property type="entry name" value="BLR2979 PROTEIN"/>
    <property type="match status" value="1"/>
</dbReference>
<proteinExistence type="predicted"/>
<gene>
    <name evidence="2" type="ORF">C6570_11000</name>
</gene>
<dbReference type="EMBL" id="CP027666">
    <property type="protein sequence ID" value="AVO36112.1"/>
    <property type="molecule type" value="Genomic_DNA"/>
</dbReference>
<dbReference type="Pfam" id="PF08379">
    <property type="entry name" value="Bact_transglu_N"/>
    <property type="match status" value="1"/>
</dbReference>
<name>A0A2S0MJS1_9BURK</name>
<dbReference type="InterPro" id="IPR002931">
    <property type="entry name" value="Transglutaminase-like"/>
</dbReference>
<evidence type="ECO:0000313" key="2">
    <source>
        <dbReference type="EMBL" id="AVO36112.1"/>
    </source>
</evidence>
<dbReference type="InterPro" id="IPR013589">
    <property type="entry name" value="Bac_transglu_N"/>
</dbReference>
<evidence type="ECO:0000313" key="3">
    <source>
        <dbReference type="Proteomes" id="UP000239709"/>
    </source>
</evidence>
<organism evidence="2 3">
    <name type="scientific">Ottowia oryzae</name>
    <dbReference type="NCBI Taxonomy" id="2109914"/>
    <lineage>
        <taxon>Bacteria</taxon>
        <taxon>Pseudomonadati</taxon>
        <taxon>Pseudomonadota</taxon>
        <taxon>Betaproteobacteria</taxon>
        <taxon>Burkholderiales</taxon>
        <taxon>Comamonadaceae</taxon>
        <taxon>Ottowia</taxon>
    </lineage>
</organism>
<protein>
    <submittedName>
        <fullName evidence="2">Transglutaminase</fullName>
    </submittedName>
</protein>
<dbReference type="KEGG" id="otk:C6570_11000"/>
<accession>A0A2S0MJS1</accession>
<dbReference type="Proteomes" id="UP000239709">
    <property type="component" value="Chromosome"/>
</dbReference>
<sequence>MTPTEPMRLSVTHDTRYDYQPAVATALHLIHLSPPNTPRQTVLDHRLDVHPAPTARSDSLDVYGNRRSVVELDRPHDGLLVRARSILDTTAPPHAPSTIAWEAARDAFTYHAGHTYGASSEFVFPSVYVHPGDAFAAYAQSCFTPGRPLIEAGRALMHRVHTEFTYRADVTEINTPAAVALQRREGVCQDFAHVMLACLRSLGLAARYVSGYLLTQPPPGMPRLIGSDASHAWISVFLPDLPDPSGQEGSGGMGAWYDLDPTNARDGWSTPGEDYIRLAVGRDYADVSPLRGVIRGAGEHRLHVGVTVEPFQADQLPPDGVSA</sequence>
<dbReference type="InterPro" id="IPR038765">
    <property type="entry name" value="Papain-like_cys_pep_sf"/>
</dbReference>
<dbReference type="SMART" id="SM00460">
    <property type="entry name" value="TGc"/>
    <property type="match status" value="1"/>
</dbReference>
<dbReference type="SUPFAM" id="SSF54001">
    <property type="entry name" value="Cysteine proteinases"/>
    <property type="match status" value="1"/>
</dbReference>